<dbReference type="InterPro" id="IPR011048">
    <property type="entry name" value="Haem_d1_sf"/>
</dbReference>
<dbReference type="PANTHER" id="PTHR15261:SF4">
    <property type="entry name" value="THROMBOSPONDIN-TYPE LAMININ G DOMAIN AND EAR REPEAT-CONTAINING PROTEIN"/>
    <property type="match status" value="1"/>
</dbReference>
<feature type="transmembrane region" description="Helical" evidence="3">
    <location>
        <begin position="502"/>
        <end position="524"/>
    </location>
</feature>
<dbReference type="InterPro" id="IPR009039">
    <property type="entry name" value="EAR"/>
</dbReference>
<protein>
    <submittedName>
        <fullName evidence="4">Tspear protein</fullName>
    </submittedName>
</protein>
<keyword evidence="3" id="KW-0812">Transmembrane</keyword>
<evidence type="ECO:0000313" key="5">
    <source>
        <dbReference type="Proteomes" id="UP000601435"/>
    </source>
</evidence>
<evidence type="ECO:0000313" key="4">
    <source>
        <dbReference type="EMBL" id="CAE7305217.1"/>
    </source>
</evidence>
<comment type="caution">
    <text evidence="4">The sequence shown here is derived from an EMBL/GenBank/DDBJ whole genome shotgun (WGS) entry which is preliminary data.</text>
</comment>
<evidence type="ECO:0000256" key="1">
    <source>
        <dbReference type="ARBA" id="ARBA00022729"/>
    </source>
</evidence>
<dbReference type="PROSITE" id="PS50912">
    <property type="entry name" value="EAR"/>
    <property type="match status" value="6"/>
</dbReference>
<dbReference type="AlphaFoldDB" id="A0A812NSA0"/>
<feature type="transmembrane region" description="Helical" evidence="3">
    <location>
        <begin position="462"/>
        <end position="481"/>
    </location>
</feature>
<feature type="transmembrane region" description="Helical" evidence="3">
    <location>
        <begin position="621"/>
        <end position="646"/>
    </location>
</feature>
<gene>
    <name evidence="4" type="primary">Tspear</name>
    <name evidence="4" type="ORF">SNEC2469_LOCUS7561</name>
</gene>
<keyword evidence="2" id="KW-0677">Repeat</keyword>
<dbReference type="Proteomes" id="UP000601435">
    <property type="component" value="Unassembled WGS sequence"/>
</dbReference>
<organism evidence="4 5">
    <name type="scientific">Symbiodinium necroappetens</name>
    <dbReference type="NCBI Taxonomy" id="1628268"/>
    <lineage>
        <taxon>Eukaryota</taxon>
        <taxon>Sar</taxon>
        <taxon>Alveolata</taxon>
        <taxon>Dinophyceae</taxon>
        <taxon>Suessiales</taxon>
        <taxon>Symbiodiniaceae</taxon>
        <taxon>Symbiodinium</taxon>
    </lineage>
</organism>
<name>A0A812NSA0_9DINO</name>
<keyword evidence="3" id="KW-1133">Transmembrane helix</keyword>
<accession>A0A812NSA0</accession>
<reference evidence="4" key="1">
    <citation type="submission" date="2021-02" db="EMBL/GenBank/DDBJ databases">
        <authorList>
            <person name="Dougan E. K."/>
            <person name="Rhodes N."/>
            <person name="Thang M."/>
            <person name="Chan C."/>
        </authorList>
    </citation>
    <scope>NUCLEOTIDE SEQUENCE</scope>
</reference>
<evidence type="ECO:0000256" key="3">
    <source>
        <dbReference type="SAM" id="Phobius"/>
    </source>
</evidence>
<dbReference type="Pfam" id="PF03736">
    <property type="entry name" value="EPTP"/>
    <property type="match status" value="7"/>
</dbReference>
<dbReference type="PANTHER" id="PTHR15261">
    <property type="entry name" value="THROMBOSPONDIN-TYPE LAMININ G DOMAIN AND EAR REPEAT-CONTAINING"/>
    <property type="match status" value="1"/>
</dbReference>
<keyword evidence="5" id="KW-1185">Reference proteome</keyword>
<dbReference type="SUPFAM" id="SSF51004">
    <property type="entry name" value="C-terminal (heme d1) domain of cytochrome cd1-nitrite reductase"/>
    <property type="match status" value="1"/>
</dbReference>
<feature type="transmembrane region" description="Helical" evidence="3">
    <location>
        <begin position="530"/>
        <end position="550"/>
    </location>
</feature>
<dbReference type="OrthoDB" id="5965730at2759"/>
<evidence type="ECO:0000256" key="2">
    <source>
        <dbReference type="ARBA" id="ARBA00022737"/>
    </source>
</evidence>
<proteinExistence type="predicted"/>
<dbReference type="EMBL" id="CAJNJA010012799">
    <property type="protein sequence ID" value="CAE7305217.1"/>
    <property type="molecule type" value="Genomic_DNA"/>
</dbReference>
<dbReference type="GO" id="GO:0007165">
    <property type="term" value="P:signal transduction"/>
    <property type="evidence" value="ECO:0007669"/>
    <property type="project" value="TreeGrafter"/>
</dbReference>
<feature type="non-terminal residue" evidence="4">
    <location>
        <position position="1"/>
    </location>
</feature>
<keyword evidence="3" id="KW-0472">Membrane</keyword>
<dbReference type="InterPro" id="IPR005492">
    <property type="entry name" value="EPTP"/>
</dbReference>
<sequence>IDGKHYLAVANFYNDASHNIDSKIYQWDGSSFAEFQSLATHGAVDWESFVIDGTHYLVVANRNNDASHNIDSKIYKWDGSLFAEFQSLATHGAFDWESFVIDGTHYLVVANHYNDASSNIDSKIYQWDGSSFAEFQSLATHGAVDWESFVIDGTHYLVVANHYNDASSNIDSKIYKWDGSSFAEFQSLATHGAHGWESFVIDGTQYLAVENAFNDASRNIDSKIYRWDGSSFAEFQSLATHGAHGWESFVIDGMHYLAVANYYNDASHNIDSKIYQWDGSSFAEFQSLATHGAHGWESFVIDGTHYLVVANYFDDRFSSWSISGQRLASQLSRPKFLGVPTRIRLIRRSTYVLALNMILESGLLYVTEAYQRSALIGFSNDCGSGILQPVLAENCPSETATLELPECQSGLGQGELCEADFEAAGANCPFKTELDNCGKFDIYTMETPRCTDIGCFPLATGLWFFSLLSLGLTIAWTAAFYTRAMQNRLVLQKQLWRWRACVFMTALGILMFIIYMIGFVGGSISVLAQAVLNPLLVLAAWVMALAVVFTPGAAKEANVSKAAAMELPFFNALLAMYLTGDEVEELQKMREPLSTGLRLVEDIPELVIGGLDLFYFGGDAWYAWLGIGCSFTMILFHLFVGILLTCRQSAMSVARRGRQPDTE</sequence>
<keyword evidence="1" id="KW-0732">Signal</keyword>
<feature type="transmembrane region" description="Helical" evidence="3">
    <location>
        <begin position="562"/>
        <end position="580"/>
    </location>
</feature>